<dbReference type="Pfam" id="PF09608">
    <property type="entry name" value="Alph_Pro_TM"/>
    <property type="match status" value="1"/>
</dbReference>
<evidence type="ECO:0000313" key="3">
    <source>
        <dbReference type="Proteomes" id="UP000613255"/>
    </source>
</evidence>
<gene>
    <name evidence="2" type="ORF">JAO82_02245</name>
</gene>
<dbReference type="EMBL" id="JAEIJD010000001">
    <property type="protein sequence ID" value="MBI6628692.1"/>
    <property type="molecule type" value="Genomic_DNA"/>
</dbReference>
<dbReference type="InterPro" id="IPR019088">
    <property type="entry name" value="CHP02186-rel_TM"/>
</dbReference>
<sequence>MLLPSFAHSEEVVMGLSDTQVSINTSFTGSQILIFGAVKREAPIRADAPLHVVITVEGPKQRVTVRRKSRWFGVWVNTAAVEVDAAPSFYAVATTAPLNEILTSTEDLRRKISINRAIRSVGAPDTIKDSSGFTDAIVRIRQKENLYQEMEGDVKLDQQTLFRTAISMPSDLIEGEYSVRVFLTRNREIVSDYKKTIDVRKVGLERWLFALSREQPIIYGLMALVIAIAAGWGASAAFRKLRNW</sequence>
<protein>
    <submittedName>
        <fullName evidence="2">TIGR02186 family protein</fullName>
    </submittedName>
</protein>
<name>A0A934LXJ4_9RHOB</name>
<reference evidence="2" key="1">
    <citation type="submission" date="2020-12" db="EMBL/GenBank/DDBJ databases">
        <title>Pontibaca salina gen. nov., sp. nov., isolated from marine sediment.</title>
        <authorList>
            <person name="Bo J."/>
            <person name="Wang S."/>
            <person name="Song X."/>
            <person name="Du Z."/>
        </authorList>
    </citation>
    <scope>NUCLEOTIDE SEQUENCE</scope>
    <source>
        <strain evidence="2">S1109L</strain>
    </source>
</reference>
<accession>A0A934LXJ4</accession>
<dbReference type="RefSeq" id="WP_198684811.1">
    <property type="nucleotide sequence ID" value="NZ_JAEIJD010000001.1"/>
</dbReference>
<keyword evidence="3" id="KW-1185">Reference proteome</keyword>
<organism evidence="2 3">
    <name type="scientific">Pontibaca salina</name>
    <dbReference type="NCBI Taxonomy" id="2795731"/>
    <lineage>
        <taxon>Bacteria</taxon>
        <taxon>Pseudomonadati</taxon>
        <taxon>Pseudomonadota</taxon>
        <taxon>Alphaproteobacteria</taxon>
        <taxon>Rhodobacterales</taxon>
        <taxon>Roseobacteraceae</taxon>
        <taxon>Pontibaca</taxon>
    </lineage>
</organism>
<dbReference type="AlphaFoldDB" id="A0A934LXJ4"/>
<evidence type="ECO:0000256" key="1">
    <source>
        <dbReference type="SAM" id="Phobius"/>
    </source>
</evidence>
<feature type="transmembrane region" description="Helical" evidence="1">
    <location>
        <begin position="217"/>
        <end position="238"/>
    </location>
</feature>
<comment type="caution">
    <text evidence="2">The sequence shown here is derived from an EMBL/GenBank/DDBJ whole genome shotgun (WGS) entry which is preliminary data.</text>
</comment>
<dbReference type="Proteomes" id="UP000613255">
    <property type="component" value="Unassembled WGS sequence"/>
</dbReference>
<proteinExistence type="predicted"/>
<keyword evidence="1" id="KW-1133">Transmembrane helix</keyword>
<keyword evidence="1" id="KW-0472">Membrane</keyword>
<keyword evidence="1" id="KW-0812">Transmembrane</keyword>
<evidence type="ECO:0000313" key="2">
    <source>
        <dbReference type="EMBL" id="MBI6628692.1"/>
    </source>
</evidence>